<sequence length="85" mass="8289">MGKALRVVAGTLGAGALLASAAGAAGAEGRVHQNAECAPAFSLLLPPSGSCTILIDNHKNLALLKQAASGDISGDASLVGPRGLR</sequence>
<dbReference type="RefSeq" id="WP_030067081.1">
    <property type="nucleotide sequence ID" value="NZ_JRKI01000063.1"/>
</dbReference>
<dbReference type="EMBL" id="JRKI01000063">
    <property type="protein sequence ID" value="KIZ13284.1"/>
    <property type="molecule type" value="Genomic_DNA"/>
</dbReference>
<protein>
    <submittedName>
        <fullName evidence="2">Uncharacterized protein</fullName>
    </submittedName>
</protein>
<gene>
    <name evidence="2" type="ORF">SNA_38140</name>
</gene>
<organism evidence="2 3">
    <name type="scientific">Streptomyces natalensis ATCC 27448</name>
    <dbReference type="NCBI Taxonomy" id="1240678"/>
    <lineage>
        <taxon>Bacteria</taxon>
        <taxon>Bacillati</taxon>
        <taxon>Actinomycetota</taxon>
        <taxon>Actinomycetes</taxon>
        <taxon>Kitasatosporales</taxon>
        <taxon>Streptomycetaceae</taxon>
        <taxon>Streptomyces</taxon>
    </lineage>
</organism>
<dbReference type="PATRIC" id="fig|1240678.4.peg.8126"/>
<dbReference type="AlphaFoldDB" id="A0A0D7CAJ3"/>
<comment type="caution">
    <text evidence="2">The sequence shown here is derived from an EMBL/GenBank/DDBJ whole genome shotgun (WGS) entry which is preliminary data.</text>
</comment>
<evidence type="ECO:0000256" key="1">
    <source>
        <dbReference type="SAM" id="SignalP"/>
    </source>
</evidence>
<name>A0A0D7CAJ3_9ACTN</name>
<feature type="chain" id="PRO_5002317472" evidence="1">
    <location>
        <begin position="25"/>
        <end position="85"/>
    </location>
</feature>
<accession>A0A0D7CAJ3</accession>
<evidence type="ECO:0000313" key="2">
    <source>
        <dbReference type="EMBL" id="KIZ13284.1"/>
    </source>
</evidence>
<keyword evidence="3" id="KW-1185">Reference proteome</keyword>
<proteinExistence type="predicted"/>
<reference evidence="2 3" key="1">
    <citation type="submission" date="2014-09" db="EMBL/GenBank/DDBJ databases">
        <title>Draft genome sequence of Streptomyces natalensis ATCC 27448, producer of the antifungal pimaricin.</title>
        <authorList>
            <person name="Mendes M.V."/>
            <person name="Beites T."/>
            <person name="Pires S."/>
            <person name="Santos C.L."/>
            <person name="Moradas-Ferreira P."/>
        </authorList>
    </citation>
    <scope>NUCLEOTIDE SEQUENCE [LARGE SCALE GENOMIC DNA]</scope>
    <source>
        <strain evidence="2 3">ATCC 27448</strain>
    </source>
</reference>
<keyword evidence="1" id="KW-0732">Signal</keyword>
<dbReference type="Proteomes" id="UP000032458">
    <property type="component" value="Unassembled WGS sequence"/>
</dbReference>
<evidence type="ECO:0000313" key="3">
    <source>
        <dbReference type="Proteomes" id="UP000032458"/>
    </source>
</evidence>
<feature type="signal peptide" evidence="1">
    <location>
        <begin position="1"/>
        <end position="24"/>
    </location>
</feature>